<reference evidence="3" key="1">
    <citation type="submission" date="2015-11" db="EMBL/GenBank/DDBJ databases">
        <title>De novo transcriptome assembly of four potential Pierce s Disease insect vectors from Arizona vineyards.</title>
        <authorList>
            <person name="Tassone E.E."/>
        </authorList>
    </citation>
    <scope>NUCLEOTIDE SEQUENCE</scope>
</reference>
<accession>A0A1B6FLP1</accession>
<evidence type="ECO:0000256" key="2">
    <source>
        <dbReference type="SAM" id="MobiDB-lite"/>
    </source>
</evidence>
<dbReference type="EMBL" id="GECZ01018688">
    <property type="protein sequence ID" value="JAS51081.1"/>
    <property type="molecule type" value="Transcribed_RNA"/>
</dbReference>
<feature type="compositionally biased region" description="Basic and acidic residues" evidence="2">
    <location>
        <begin position="148"/>
        <end position="165"/>
    </location>
</feature>
<sequence>MSCKPRVIAAEIKKDPNKDVIQERAGPKPHIAGELALVGGVSSEPHWVEVSAGHLLVYPGVSPSSAPVWRLPLRHLNLQPAASGRPRGFSLSRHGETVPIATFQVDNELDYSRWVKTLAAELLKQTPLEAVKFLDILGITATIPGEADRSLSPEYHSEPENRSWELRCSPPSQESRKPSVPLSVPKNWYQRPLEREQPLSLIITEEPKKECRRSSFRKALNFDTASEDVIDGFRVMDSICQLAKQSKNCFRTCNKSGNENVPKCPEESVGKNRFKSLLKTFLSQESTKGVTSPGPLHPLDMKDDGRTGRPPLPDVVKDLPPCDRRSRARTRTPTPLRLRGKSVDVLPSTEDCRVAELMARCQQEDRYVPVRDKRLMFESLGRASSQPRFVLSSDNLMSLGDLTPTSEPPRTQSLHDLSANSVAVKEICRYFEQRGESRGELATRSPSPECRLRLHAPKPAKSLGEETLRGRQLARAERRLGRLRQNIAECEQTIWRLRGQSSKLSQNRREGSTRIQLALDCRLEEERQRLKRLQEEQYKVQREMDLTVDHFGIPTVKTRHHSDVR</sequence>
<evidence type="ECO:0008006" key="4">
    <source>
        <dbReference type="Google" id="ProtNLM"/>
    </source>
</evidence>
<feature type="region of interest" description="Disordered" evidence="2">
    <location>
        <begin position="148"/>
        <end position="183"/>
    </location>
</feature>
<evidence type="ECO:0000256" key="1">
    <source>
        <dbReference type="SAM" id="Coils"/>
    </source>
</evidence>
<dbReference type="AlphaFoldDB" id="A0A1B6FLP1"/>
<keyword evidence="1" id="KW-0175">Coiled coil</keyword>
<gene>
    <name evidence="3" type="ORF">g.19328</name>
</gene>
<evidence type="ECO:0000313" key="3">
    <source>
        <dbReference type="EMBL" id="JAS51081.1"/>
    </source>
</evidence>
<proteinExistence type="predicted"/>
<feature type="coiled-coil region" evidence="1">
    <location>
        <begin position="473"/>
        <end position="543"/>
    </location>
</feature>
<feature type="compositionally biased region" description="Basic and acidic residues" evidence="2">
    <location>
        <begin position="315"/>
        <end position="325"/>
    </location>
</feature>
<feature type="region of interest" description="Disordered" evidence="2">
    <location>
        <begin position="285"/>
        <end position="332"/>
    </location>
</feature>
<name>A0A1B6FLP1_9HEMI</name>
<organism evidence="3">
    <name type="scientific">Cuerna arida</name>
    <dbReference type="NCBI Taxonomy" id="1464854"/>
    <lineage>
        <taxon>Eukaryota</taxon>
        <taxon>Metazoa</taxon>
        <taxon>Ecdysozoa</taxon>
        <taxon>Arthropoda</taxon>
        <taxon>Hexapoda</taxon>
        <taxon>Insecta</taxon>
        <taxon>Pterygota</taxon>
        <taxon>Neoptera</taxon>
        <taxon>Paraneoptera</taxon>
        <taxon>Hemiptera</taxon>
        <taxon>Auchenorrhyncha</taxon>
        <taxon>Membracoidea</taxon>
        <taxon>Cicadellidae</taxon>
        <taxon>Cicadellinae</taxon>
        <taxon>Proconiini</taxon>
        <taxon>Cuerna</taxon>
    </lineage>
</organism>
<protein>
    <recommendedName>
        <fullName evidence="4">PH domain-containing protein</fullName>
    </recommendedName>
</protein>